<reference evidence="12" key="1">
    <citation type="submission" date="2023-05" db="EMBL/GenBank/DDBJ databases">
        <title>[olsenella] sp. nov., isolated from a pig farm feces dump.</title>
        <authorList>
            <person name="Chang Y.-H."/>
        </authorList>
    </citation>
    <scope>NUCLEOTIDE SEQUENCE</scope>
    <source>
        <strain evidence="12">YH-ols2217</strain>
    </source>
</reference>
<dbReference type="Pfam" id="PF23234">
    <property type="entry name" value="WHD_4th_Lhr"/>
    <property type="match status" value="1"/>
</dbReference>
<feature type="compositionally biased region" description="Low complexity" evidence="9">
    <location>
        <begin position="1371"/>
        <end position="1384"/>
    </location>
</feature>
<accession>A0ABT6ZMG3</accession>
<dbReference type="PANTHER" id="PTHR47962">
    <property type="entry name" value="ATP-DEPENDENT HELICASE LHR-RELATED-RELATED"/>
    <property type="match status" value="1"/>
</dbReference>
<dbReference type="InterPro" id="IPR055369">
    <property type="entry name" value="WH2_Lhr"/>
</dbReference>
<evidence type="ECO:0000256" key="8">
    <source>
        <dbReference type="ARBA" id="ARBA00023235"/>
    </source>
</evidence>
<evidence type="ECO:0000256" key="3">
    <source>
        <dbReference type="ARBA" id="ARBA00022801"/>
    </source>
</evidence>
<evidence type="ECO:0000256" key="2">
    <source>
        <dbReference type="ARBA" id="ARBA00022763"/>
    </source>
</evidence>
<feature type="domain" description="Helicase ATP-binding" evidence="10">
    <location>
        <begin position="36"/>
        <end position="240"/>
    </location>
</feature>
<dbReference type="EMBL" id="JASJEX010000005">
    <property type="protein sequence ID" value="MDJ1130252.1"/>
    <property type="molecule type" value="Genomic_DNA"/>
</dbReference>
<evidence type="ECO:0000259" key="10">
    <source>
        <dbReference type="PROSITE" id="PS51192"/>
    </source>
</evidence>
<dbReference type="Pfam" id="PF23235">
    <property type="entry name" value="WHD_3rd_Lhr"/>
    <property type="match status" value="1"/>
</dbReference>
<gene>
    <name evidence="12" type="ORF">QJ043_09205</name>
</gene>
<dbReference type="Pfam" id="PF00271">
    <property type="entry name" value="Helicase_C"/>
    <property type="match status" value="1"/>
</dbReference>
<dbReference type="InterPro" id="IPR052511">
    <property type="entry name" value="ATP-dep_Helicase"/>
</dbReference>
<name>A0ABT6ZMG3_9ACTN</name>
<keyword evidence="7" id="KW-0234">DNA repair</keyword>
<dbReference type="Pfam" id="PF23236">
    <property type="entry name" value="WHD_2nd_Lhr"/>
    <property type="match status" value="1"/>
</dbReference>
<dbReference type="SMART" id="SM00487">
    <property type="entry name" value="DEXDc"/>
    <property type="match status" value="1"/>
</dbReference>
<dbReference type="Proteomes" id="UP001431693">
    <property type="component" value="Unassembled WGS sequence"/>
</dbReference>
<dbReference type="SUPFAM" id="SSF52540">
    <property type="entry name" value="P-loop containing nucleoside triphosphate hydrolases"/>
    <property type="match status" value="1"/>
</dbReference>
<dbReference type="GO" id="GO:0004386">
    <property type="term" value="F:helicase activity"/>
    <property type="evidence" value="ECO:0007669"/>
    <property type="project" value="UniProtKB-KW"/>
</dbReference>
<dbReference type="InterPro" id="IPR013701">
    <property type="entry name" value="Lhr-like_DEAD/DEAH_assoc"/>
</dbReference>
<keyword evidence="5" id="KW-0067">ATP-binding</keyword>
<proteinExistence type="predicted"/>
<dbReference type="InterPro" id="IPR055368">
    <property type="entry name" value="WH3_Lhr"/>
</dbReference>
<feature type="region of interest" description="Disordered" evidence="9">
    <location>
        <begin position="1540"/>
        <end position="1565"/>
    </location>
</feature>
<evidence type="ECO:0000256" key="5">
    <source>
        <dbReference type="ARBA" id="ARBA00022840"/>
    </source>
</evidence>
<dbReference type="InterPro" id="IPR045628">
    <property type="entry name" value="Lhr_WH_dom"/>
</dbReference>
<dbReference type="Pfam" id="PF19306">
    <property type="entry name" value="WHD_Lhr"/>
    <property type="match status" value="1"/>
</dbReference>
<evidence type="ECO:0000313" key="12">
    <source>
        <dbReference type="EMBL" id="MDJ1130252.1"/>
    </source>
</evidence>
<evidence type="ECO:0000256" key="4">
    <source>
        <dbReference type="ARBA" id="ARBA00022806"/>
    </source>
</evidence>
<dbReference type="InterPro" id="IPR001650">
    <property type="entry name" value="Helicase_C-like"/>
</dbReference>
<dbReference type="CDD" id="cd17922">
    <property type="entry name" value="DEXHc_LHR-like"/>
    <property type="match status" value="1"/>
</dbReference>
<keyword evidence="13" id="KW-1185">Reference proteome</keyword>
<evidence type="ECO:0000256" key="9">
    <source>
        <dbReference type="SAM" id="MobiDB-lite"/>
    </source>
</evidence>
<comment type="caution">
    <text evidence="12">The sequence shown here is derived from an EMBL/GenBank/DDBJ whole genome shotgun (WGS) entry which is preliminary data.</text>
</comment>
<dbReference type="PANTHER" id="PTHR47962:SF5">
    <property type="entry name" value="ATP-DEPENDENT HELICASE LHR-RELATED"/>
    <property type="match status" value="1"/>
</dbReference>
<evidence type="ECO:0000313" key="13">
    <source>
        <dbReference type="Proteomes" id="UP001431693"/>
    </source>
</evidence>
<dbReference type="InterPro" id="IPR055367">
    <property type="entry name" value="WH4_Lhr"/>
</dbReference>
<feature type="domain" description="Helicase C-terminal" evidence="11">
    <location>
        <begin position="336"/>
        <end position="520"/>
    </location>
</feature>
<dbReference type="SMART" id="SM00490">
    <property type="entry name" value="HELICc"/>
    <property type="match status" value="1"/>
</dbReference>
<dbReference type="Pfam" id="PF00270">
    <property type="entry name" value="DEAD"/>
    <property type="match status" value="1"/>
</dbReference>
<sequence length="1677" mass="177941">MDDMRTGSVLEGFSPWVRQWFSSTFDGPTAVQEAAWPRIQAGGNVLVVAPTGSGKTLAAFLMGIDGLVREDAGLPSPLDQGAPAKADRRGVEILYVSPMKALAADVEKNLRAPLDGVAEVMAREAGVEPAVTIGMRTGDTPQSERQRMVRNPPRILITTPESLYLILTSKARSMLAGVRQVIVDEVHAIAGSKRGAHLSLSLERLDALLERPAQRIGLSATVRPVERVAEFLGGAAPCEVVDAGERPAMDLTVRVPVDDLTAVPVFSPRRRAGAPHVSEKDAWKTDRTLKAQMAGAEAADKPARGNGNAAMERRLAAERRKLTRESRAGSRSIWPHIEAEVLDQVEAHGSTIVFVNSRGLCERLCSRLNELHAERLGWVAPAAEEGAYRGSYGSPATHVVAPPEGMPVVARAHHGSVSKEKRAQIESDLKSGQLKCVVATSSLELGIDMGSVDLVLQVGAPLSVAAGLQRVGRANHFVRGRSQAVLYPRTRMDVLDCTVAAAGMLEGAIEETRLVRQPLDVLAQQTVARATQGPFAVGDWLGEVRRSANYRDLSRVAMDSVLTLLAGETGGTELGAVAPRIQWDRDADTVSVLPLGSRLAVALAGTIPDRGLYPVLVENEVEPGATGKTGRGTSRRRVGELDEEMVHESRVGDVIMLGTTSWRITRIENDRVLVQRADATAARLPFWHGEGPSRPYEDGKRKGALLRELDRGLPDAAGQPDRELERDLERWGLEKNARANLCALAVRQRAATGAVPSDRELVVEYAQDETGDLRMVLHSPFGRAVHEPWTLAVSERVRRRWGFDPEAMAADDGIVMRVPEPGPGASGPGPDVFVFEDDELRALVQSHVAETALFAARFRECCARALLVTPRDFGKRAPLWLQRMQAGQLLEAAKTAESHPLLVEAARECLTDVYDLDGLLEVMGGLRSRRIQIHSAHTAVPSPFCANLLFGYTMAHLYDDDKPHAERRAAALAVDPALLGEILGTPDAASLVDPEVIEQVGRELQWLAPGRKATGREGVATMLRTLGPLSTVDVAARCDDPDEAPVWLDELDAARRIALVRIAGEPRWAVAQDLGLLQDVLGCEVPAWAPPAPALPPRTSGLMALASRYAKTHGPFSTEALAAHLGLGRALVADALGALCSEGSVLSADYGTDEQGARRWVATSAQRLLRARSLEKARSETAPQPAAAWSAQVLRLQAVGLPVDADPLDALAECVSVYEGVFLEPGLWESQVFPARVRGYRPALLDELLASGDVVWQGGSRASERPGANEGAERRVAAFFPTDSPFAPLPAAGPGDIAVPSETESLEGEQALRAGVLAALAAGGRWSFDGVMAALRAQPAPEAAAATPSEASEELTRLLWEGTVLNQSFSPARRAATAATSKPARPTRRSRSRYGSRAAAATRASAVLGDTGAVAAPAASHGLWSAAVEPDVPAAERAIALVGSLLARYGVLAPSVATVAGVPGGFQALYPVLRAMEEAGVLLRGTFVEGLGNLQFATRDTVEALRAVAESEGGSRAPVVVLGAADPANVFGACVPWPAPVEGPGPDEGDPAGTPVSGTNVPPDGTCVSGTNVPRLSRAAGAMVAFSGGAPVLYAAPRLKSLAVFSSDEDSVARALEACARWISDGARRNGTSPALEKLLVESVNGEPALKSPWAPVLQSAGFVRSTDGLRLYLPPL</sequence>
<dbReference type="RefSeq" id="WP_283722807.1">
    <property type="nucleotide sequence ID" value="NZ_JASJEX010000005.1"/>
</dbReference>
<dbReference type="PROSITE" id="PS51194">
    <property type="entry name" value="HELICASE_CTER"/>
    <property type="match status" value="1"/>
</dbReference>
<feature type="region of interest" description="Disordered" evidence="9">
    <location>
        <begin position="1371"/>
        <end position="1397"/>
    </location>
</feature>
<feature type="compositionally biased region" description="Basic residues" evidence="9">
    <location>
        <begin position="1385"/>
        <end position="1394"/>
    </location>
</feature>
<evidence type="ECO:0000259" key="11">
    <source>
        <dbReference type="PROSITE" id="PS51194"/>
    </source>
</evidence>
<dbReference type="InterPro" id="IPR014001">
    <property type="entry name" value="Helicase_ATP-bd"/>
</dbReference>
<evidence type="ECO:0000256" key="7">
    <source>
        <dbReference type="ARBA" id="ARBA00023204"/>
    </source>
</evidence>
<organism evidence="12 13">
    <name type="scientific">Kribbibacterium absianum</name>
    <dbReference type="NCBI Taxonomy" id="3044210"/>
    <lineage>
        <taxon>Bacteria</taxon>
        <taxon>Bacillati</taxon>
        <taxon>Actinomycetota</taxon>
        <taxon>Coriobacteriia</taxon>
        <taxon>Coriobacteriales</taxon>
        <taxon>Kribbibacteriaceae</taxon>
        <taxon>Kribbibacterium</taxon>
    </lineage>
</organism>
<dbReference type="InterPro" id="IPR011545">
    <property type="entry name" value="DEAD/DEAH_box_helicase_dom"/>
</dbReference>
<keyword evidence="3" id="KW-0378">Hydrolase</keyword>
<dbReference type="Gene3D" id="3.40.50.300">
    <property type="entry name" value="P-loop containing nucleotide triphosphate hydrolases"/>
    <property type="match status" value="2"/>
</dbReference>
<keyword evidence="4 12" id="KW-0347">Helicase</keyword>
<evidence type="ECO:0000256" key="1">
    <source>
        <dbReference type="ARBA" id="ARBA00022741"/>
    </source>
</evidence>
<dbReference type="PROSITE" id="PS51192">
    <property type="entry name" value="HELICASE_ATP_BIND_1"/>
    <property type="match status" value="1"/>
</dbReference>
<dbReference type="Pfam" id="PF08494">
    <property type="entry name" value="DEAD_assoc"/>
    <property type="match status" value="1"/>
</dbReference>
<dbReference type="InterPro" id="IPR027417">
    <property type="entry name" value="P-loop_NTPase"/>
</dbReference>
<keyword evidence="8" id="KW-0413">Isomerase</keyword>
<keyword evidence="2" id="KW-0227">DNA damage</keyword>
<protein>
    <submittedName>
        <fullName evidence="12">DEAD/DEAH box helicase</fullName>
    </submittedName>
</protein>
<evidence type="ECO:0000256" key="6">
    <source>
        <dbReference type="ARBA" id="ARBA00023125"/>
    </source>
</evidence>
<keyword evidence="1" id="KW-0547">Nucleotide-binding</keyword>
<keyword evidence="6" id="KW-0238">DNA-binding</keyword>